<gene>
    <name evidence="1" type="ORF">CALMAC_LOCUS18110</name>
</gene>
<dbReference type="InterPro" id="IPR031974">
    <property type="entry name" value="PDCD7"/>
</dbReference>
<keyword evidence="2" id="KW-1185">Reference proteome</keyword>
<name>A0A653DLM3_CALMS</name>
<evidence type="ECO:0000313" key="1">
    <source>
        <dbReference type="EMBL" id="VEN60402.1"/>
    </source>
</evidence>
<reference evidence="1 2" key="1">
    <citation type="submission" date="2019-01" db="EMBL/GenBank/DDBJ databases">
        <authorList>
            <person name="Sayadi A."/>
        </authorList>
    </citation>
    <scope>NUCLEOTIDE SEQUENCE [LARGE SCALE GENOMIC DNA]</scope>
</reference>
<evidence type="ECO:0000313" key="2">
    <source>
        <dbReference type="Proteomes" id="UP000410492"/>
    </source>
</evidence>
<evidence type="ECO:0008006" key="3">
    <source>
        <dbReference type="Google" id="ProtNLM"/>
    </source>
</evidence>
<dbReference type="EMBL" id="CAACVG010012492">
    <property type="protein sequence ID" value="VEN60402.1"/>
    <property type="molecule type" value="Genomic_DNA"/>
</dbReference>
<dbReference type="Pfam" id="PF16021">
    <property type="entry name" value="PDCD7"/>
    <property type="match status" value="1"/>
</dbReference>
<dbReference type="AlphaFoldDB" id="A0A653DLM3"/>
<protein>
    <recommendedName>
        <fullName evidence="3">Programmed cell death protein 7</fullName>
    </recommendedName>
</protein>
<dbReference type="InterPro" id="IPR052831">
    <property type="entry name" value="Apoptosis_promoter"/>
</dbReference>
<accession>A0A653DLM3</accession>
<sequence>MNFFKYQNFSNRNVNIEVPLITDPRTNILQTLYSQSNDEIWIESWLQQNSVYKPIPKVKINRADSISIREAQNSLKESLILLDKLSKVHQEMLANVDSIPSTDWKQKTLEIGTMKDRFTRLMSKFENGEGIFALKKALDKRKKKRINKKKNKEFRRQQIEEKLLNRVKLHKAIDEWLRNKQEEVEKCKMEENMKKDADCVLAEVTKKKSDARKQLALIGALTKLRTVREQMALHRGEKISAEDTEVFRASMEKLSKMWEDSLKTYTTEEQGLKLMLEKTAVEDSKTTQLAKERKLLDEWHSVFFGPRQLIPPENTMYWALTAAERDMETFVAIRKSWDTFLVPPTNEMGSSIPIGWVLPDGEADKNWTKYLSNA</sequence>
<dbReference type="Proteomes" id="UP000410492">
    <property type="component" value="Unassembled WGS sequence"/>
</dbReference>
<dbReference type="PANTHER" id="PTHR48190:SF2">
    <property type="entry name" value="PROGRAMMED CELL DEATH PROTEIN 7"/>
    <property type="match status" value="1"/>
</dbReference>
<dbReference type="GO" id="GO:0005689">
    <property type="term" value="C:U12-type spliceosomal complex"/>
    <property type="evidence" value="ECO:0007669"/>
    <property type="project" value="TreeGrafter"/>
</dbReference>
<organism evidence="1 2">
    <name type="scientific">Callosobruchus maculatus</name>
    <name type="common">Southern cowpea weevil</name>
    <name type="synonym">Pulse bruchid</name>
    <dbReference type="NCBI Taxonomy" id="64391"/>
    <lineage>
        <taxon>Eukaryota</taxon>
        <taxon>Metazoa</taxon>
        <taxon>Ecdysozoa</taxon>
        <taxon>Arthropoda</taxon>
        <taxon>Hexapoda</taxon>
        <taxon>Insecta</taxon>
        <taxon>Pterygota</taxon>
        <taxon>Neoptera</taxon>
        <taxon>Endopterygota</taxon>
        <taxon>Coleoptera</taxon>
        <taxon>Polyphaga</taxon>
        <taxon>Cucujiformia</taxon>
        <taxon>Chrysomeloidea</taxon>
        <taxon>Chrysomelidae</taxon>
        <taxon>Bruchinae</taxon>
        <taxon>Bruchini</taxon>
        <taxon>Callosobruchus</taxon>
    </lineage>
</organism>
<proteinExistence type="predicted"/>
<dbReference type="PANTHER" id="PTHR48190">
    <property type="entry name" value="PROGRAMMED CELL DEATH PROTEIN 7"/>
    <property type="match status" value="1"/>
</dbReference>
<dbReference type="OrthoDB" id="2289628at2759"/>